<evidence type="ECO:0008006" key="3">
    <source>
        <dbReference type="Google" id="ProtNLM"/>
    </source>
</evidence>
<dbReference type="InterPro" id="IPR009964">
    <property type="entry name" value="DUF1491"/>
</dbReference>
<protein>
    <recommendedName>
        <fullName evidence="3">DUF1491 family protein</fullName>
    </recommendedName>
</protein>
<proteinExistence type="predicted"/>
<organism evidence="1 2">
    <name type="scientific">Algimonas ampicilliniresistens</name>
    <dbReference type="NCBI Taxonomy" id="1298735"/>
    <lineage>
        <taxon>Bacteria</taxon>
        <taxon>Pseudomonadati</taxon>
        <taxon>Pseudomonadota</taxon>
        <taxon>Alphaproteobacteria</taxon>
        <taxon>Maricaulales</taxon>
        <taxon>Robiginitomaculaceae</taxon>
        <taxon>Algimonas</taxon>
    </lineage>
</organism>
<dbReference type="Pfam" id="PF07372">
    <property type="entry name" value="DUF1491"/>
    <property type="match status" value="1"/>
</dbReference>
<reference evidence="1" key="1">
    <citation type="journal article" date="2014" name="Int. J. Syst. Evol. Microbiol.">
        <title>Complete genome of a new Firmicutes species belonging to the dominant human colonic microbiota ('Ruminococcus bicirculans') reveals two chromosomes and a selective capacity to utilize plant glucans.</title>
        <authorList>
            <consortium name="NISC Comparative Sequencing Program"/>
            <person name="Wegmann U."/>
            <person name="Louis P."/>
            <person name="Goesmann A."/>
            <person name="Henrissat B."/>
            <person name="Duncan S.H."/>
            <person name="Flint H.J."/>
        </authorList>
    </citation>
    <scope>NUCLEOTIDE SEQUENCE</scope>
    <source>
        <strain evidence="1">NBRC 108219</strain>
    </source>
</reference>
<name>A0ABQ5VDA7_9PROT</name>
<accession>A0ABQ5VDA7</accession>
<gene>
    <name evidence="1" type="ORF">GCM10007853_26320</name>
</gene>
<sequence>MAQLKTGMWVDALMRRAQVGGAYACVIHRGDRDAGTVLVTVRSREVLSIYTPERDMDGARVWRGEELDEAGLAATIKSRLDFDSDLIVVEIEDPDGRHFIEEAVLTDQEAREDAAELEAAAKALFRGR</sequence>
<evidence type="ECO:0000313" key="2">
    <source>
        <dbReference type="Proteomes" id="UP001161391"/>
    </source>
</evidence>
<dbReference type="RefSeq" id="WP_284391558.1">
    <property type="nucleotide sequence ID" value="NZ_BSNK01000002.1"/>
</dbReference>
<keyword evidence="2" id="KW-1185">Reference proteome</keyword>
<reference evidence="1" key="2">
    <citation type="submission" date="2023-01" db="EMBL/GenBank/DDBJ databases">
        <title>Draft genome sequence of Algimonas ampicilliniresistens strain NBRC 108219.</title>
        <authorList>
            <person name="Sun Q."/>
            <person name="Mori K."/>
        </authorList>
    </citation>
    <scope>NUCLEOTIDE SEQUENCE</scope>
    <source>
        <strain evidence="1">NBRC 108219</strain>
    </source>
</reference>
<dbReference type="Proteomes" id="UP001161391">
    <property type="component" value="Unassembled WGS sequence"/>
</dbReference>
<dbReference type="EMBL" id="BSNK01000002">
    <property type="protein sequence ID" value="GLQ24758.1"/>
    <property type="molecule type" value="Genomic_DNA"/>
</dbReference>
<dbReference type="Gene3D" id="3.40.1530.20">
    <property type="entry name" value="Protein of unknown function (DUF1491)"/>
    <property type="match status" value="1"/>
</dbReference>
<evidence type="ECO:0000313" key="1">
    <source>
        <dbReference type="EMBL" id="GLQ24758.1"/>
    </source>
</evidence>
<comment type="caution">
    <text evidence="1">The sequence shown here is derived from an EMBL/GenBank/DDBJ whole genome shotgun (WGS) entry which is preliminary data.</text>
</comment>